<dbReference type="OrthoDB" id="540004at2759"/>
<sequence length="228" mass="25847">MSSTNSQVPEDLKARMKESYDAIATEYNSRFVRDDDAIRLDYLERLFQRLRENGKQDATVLELGCGAGIPGTRTLLENKSPSFSVTANDLSTTQIDLAKKNLEAYSERLTLVQGDMLQLSFEDGSLDAVVGFYSIIHLPREEQTVLLHKIAKWLKPDGFLLANFSKEELPVAIDENWLKQEKGWVFWSGWGSEKTLKIVEDAGFEVLIKEVKQDVKDAAFLWILAKVK</sequence>
<dbReference type="RefSeq" id="XP_033389348.1">
    <property type="nucleotide sequence ID" value="XM_033526519.1"/>
</dbReference>
<evidence type="ECO:0000313" key="2">
    <source>
        <dbReference type="EMBL" id="KAF2021009.1"/>
    </source>
</evidence>
<name>A0A6A5Y6T5_9PLEO</name>
<keyword evidence="2" id="KW-0489">Methyltransferase</keyword>
<dbReference type="AlphaFoldDB" id="A0A6A5Y6T5"/>
<proteinExistence type="predicted"/>
<keyword evidence="3" id="KW-1185">Reference proteome</keyword>
<dbReference type="GeneID" id="54283916"/>
<reference evidence="2" key="1">
    <citation type="journal article" date="2020" name="Stud. Mycol.">
        <title>101 Dothideomycetes genomes: a test case for predicting lifestyles and emergence of pathogens.</title>
        <authorList>
            <person name="Haridas S."/>
            <person name="Albert R."/>
            <person name="Binder M."/>
            <person name="Bloem J."/>
            <person name="Labutti K."/>
            <person name="Salamov A."/>
            <person name="Andreopoulos B."/>
            <person name="Baker S."/>
            <person name="Barry K."/>
            <person name="Bills G."/>
            <person name="Bluhm B."/>
            <person name="Cannon C."/>
            <person name="Castanera R."/>
            <person name="Culley D."/>
            <person name="Daum C."/>
            <person name="Ezra D."/>
            <person name="Gonzalez J."/>
            <person name="Henrissat B."/>
            <person name="Kuo A."/>
            <person name="Liang C."/>
            <person name="Lipzen A."/>
            <person name="Lutzoni F."/>
            <person name="Magnuson J."/>
            <person name="Mondo S."/>
            <person name="Nolan M."/>
            <person name="Ohm R."/>
            <person name="Pangilinan J."/>
            <person name="Park H.-J."/>
            <person name="Ramirez L."/>
            <person name="Alfaro M."/>
            <person name="Sun H."/>
            <person name="Tritt A."/>
            <person name="Yoshinaga Y."/>
            <person name="Zwiers L.-H."/>
            <person name="Turgeon B."/>
            <person name="Goodwin S."/>
            <person name="Spatafora J."/>
            <person name="Crous P."/>
            <person name="Grigoriev I."/>
        </authorList>
    </citation>
    <scope>NUCLEOTIDE SEQUENCE</scope>
    <source>
        <strain evidence="2">CBS 175.79</strain>
    </source>
</reference>
<dbReference type="GO" id="GO:0032259">
    <property type="term" value="P:methylation"/>
    <property type="evidence" value="ECO:0007669"/>
    <property type="project" value="UniProtKB-KW"/>
</dbReference>
<dbReference type="Proteomes" id="UP000799778">
    <property type="component" value="Unassembled WGS sequence"/>
</dbReference>
<dbReference type="PANTHER" id="PTHR43591">
    <property type="entry name" value="METHYLTRANSFERASE"/>
    <property type="match status" value="1"/>
</dbReference>
<protein>
    <submittedName>
        <fullName evidence="2">Methyltransferase domain-containing protein</fullName>
    </submittedName>
</protein>
<gene>
    <name evidence="2" type="ORF">BU24DRAFT_416682</name>
</gene>
<dbReference type="EMBL" id="ML978066">
    <property type="protein sequence ID" value="KAF2021009.1"/>
    <property type="molecule type" value="Genomic_DNA"/>
</dbReference>
<evidence type="ECO:0000259" key="1">
    <source>
        <dbReference type="Pfam" id="PF13649"/>
    </source>
</evidence>
<dbReference type="Gene3D" id="3.40.50.150">
    <property type="entry name" value="Vaccinia Virus protein VP39"/>
    <property type="match status" value="1"/>
</dbReference>
<dbReference type="CDD" id="cd02440">
    <property type="entry name" value="AdoMet_MTases"/>
    <property type="match status" value="1"/>
</dbReference>
<evidence type="ECO:0000313" key="3">
    <source>
        <dbReference type="Proteomes" id="UP000799778"/>
    </source>
</evidence>
<dbReference type="InterPro" id="IPR041698">
    <property type="entry name" value="Methyltransf_25"/>
</dbReference>
<keyword evidence="2" id="KW-0808">Transferase</keyword>
<feature type="domain" description="Methyltransferase" evidence="1">
    <location>
        <begin position="60"/>
        <end position="158"/>
    </location>
</feature>
<dbReference type="GO" id="GO:0008168">
    <property type="term" value="F:methyltransferase activity"/>
    <property type="evidence" value="ECO:0007669"/>
    <property type="project" value="UniProtKB-KW"/>
</dbReference>
<dbReference type="InterPro" id="IPR029063">
    <property type="entry name" value="SAM-dependent_MTases_sf"/>
</dbReference>
<organism evidence="2 3">
    <name type="scientific">Aaosphaeria arxii CBS 175.79</name>
    <dbReference type="NCBI Taxonomy" id="1450172"/>
    <lineage>
        <taxon>Eukaryota</taxon>
        <taxon>Fungi</taxon>
        <taxon>Dikarya</taxon>
        <taxon>Ascomycota</taxon>
        <taxon>Pezizomycotina</taxon>
        <taxon>Dothideomycetes</taxon>
        <taxon>Pleosporomycetidae</taxon>
        <taxon>Pleosporales</taxon>
        <taxon>Pleosporales incertae sedis</taxon>
        <taxon>Aaosphaeria</taxon>
    </lineage>
</organism>
<dbReference type="Pfam" id="PF13649">
    <property type="entry name" value="Methyltransf_25"/>
    <property type="match status" value="1"/>
</dbReference>
<dbReference type="SUPFAM" id="SSF53335">
    <property type="entry name" value="S-adenosyl-L-methionine-dependent methyltransferases"/>
    <property type="match status" value="1"/>
</dbReference>
<accession>A0A6A5Y6T5</accession>